<dbReference type="GO" id="GO:0006298">
    <property type="term" value="P:mismatch repair"/>
    <property type="evidence" value="ECO:0007669"/>
    <property type="project" value="TreeGrafter"/>
</dbReference>
<dbReference type="GO" id="GO:0003684">
    <property type="term" value="F:damaged DNA binding"/>
    <property type="evidence" value="ECO:0007669"/>
    <property type="project" value="InterPro"/>
</dbReference>
<accession>A0AAV5VVV6</accession>
<dbReference type="GO" id="GO:0006289">
    <property type="term" value="P:nucleotide-excision repair"/>
    <property type="evidence" value="ECO:0007669"/>
    <property type="project" value="InterPro"/>
</dbReference>
<dbReference type="PANTHER" id="PTHR12135:SF0">
    <property type="entry name" value="DNA REPAIR PROTEIN COMPLEMENTING XP-C CELLS"/>
    <property type="match status" value="1"/>
</dbReference>
<dbReference type="GO" id="GO:0005737">
    <property type="term" value="C:cytoplasm"/>
    <property type="evidence" value="ECO:0007669"/>
    <property type="project" value="TreeGrafter"/>
</dbReference>
<evidence type="ECO:0000259" key="3">
    <source>
        <dbReference type="SMART" id="SM01032"/>
    </source>
</evidence>
<feature type="compositionally biased region" description="Acidic residues" evidence="1">
    <location>
        <begin position="1"/>
        <end position="35"/>
    </location>
</feature>
<dbReference type="SUPFAM" id="SSF54001">
    <property type="entry name" value="Cysteine proteinases"/>
    <property type="match status" value="1"/>
</dbReference>
<dbReference type="Gene3D" id="3.30.70.2460">
    <property type="entry name" value="Rad4, beta-hairpin domain BHD3"/>
    <property type="match status" value="1"/>
</dbReference>
<dbReference type="Proteomes" id="UP001432322">
    <property type="component" value="Unassembled WGS sequence"/>
</dbReference>
<dbReference type="GO" id="GO:0003697">
    <property type="term" value="F:single-stranded DNA binding"/>
    <property type="evidence" value="ECO:0007669"/>
    <property type="project" value="TreeGrafter"/>
</dbReference>
<evidence type="ECO:0000313" key="4">
    <source>
        <dbReference type="EMBL" id="GMT23645.1"/>
    </source>
</evidence>
<protein>
    <submittedName>
        <fullName evidence="4">Uncharacterized protein</fullName>
    </submittedName>
</protein>
<dbReference type="Pfam" id="PF10405">
    <property type="entry name" value="BHD_3"/>
    <property type="match status" value="1"/>
</dbReference>
<feature type="region of interest" description="Disordered" evidence="1">
    <location>
        <begin position="1"/>
        <end position="58"/>
    </location>
</feature>
<feature type="region of interest" description="Disordered" evidence="1">
    <location>
        <begin position="765"/>
        <end position="786"/>
    </location>
</feature>
<evidence type="ECO:0000256" key="1">
    <source>
        <dbReference type="SAM" id="MobiDB-lite"/>
    </source>
</evidence>
<proteinExistence type="predicted"/>
<feature type="domain" description="Rad4 beta-hairpin" evidence="2">
    <location>
        <begin position="536"/>
        <end position="588"/>
    </location>
</feature>
<dbReference type="InterPro" id="IPR004583">
    <property type="entry name" value="DNA_repair_Rad4"/>
</dbReference>
<sequence>KLKEEESTEESTSDSMMEEEENDEEENELDEEEEESVKKRVRVASSSNRRGCNSKKRQTVIQISKNGGNELPVKIMHDMQYDVDYDEMVAWEEKSVKRMRNLRELEKERANGGEIMENLNEFIHRCLKNGRMHEMDDKESVRVTHEHEKELEEMNRKKNMNIAQIIKETVERERERMEEDRNEEEKSDEDDDEWEEMEMVEGDEGSMTTVEVKIETMKKLKAPWKAKWIRQEVNREVRQRCENIHKAHLISYMSHLRHLMAEAKSLTRKDGGIPLAARALSIIPSHLLDTVKNTKKKKSTVDETTVRVNELIEWWKKEFKKVDKAKAKKWEVLNEENRLEEMMESRQFETTKDAAVLFLSFSSLLLIPIRLISRCLVVTKKPKENLPLSKKETSVKWKKEEVSEQKKEESIDYWCELWSEEEKTWRVFDPSVESVSTPKKKRKKMKKEDEEVDGGGKFESWMDKSGNVIYFIAVDENFSLCDVSPRYLNGKDAISRELRGRRGNEEWLKDLWKNTMWKVDSTIREREEQEWIEGMRKMEMPKNVAAFKDHPLYVLDKDVLKMQKIFPYDTKPIGEIRDYKIFLRQFLRPINTSKWYEKMGRQIKKGEFACGEKQMTNRMTGEKGTQGLYGYWQTERWNGGEVKEGRLPRNEFDNIYLYQSEMCPRGGIYLEPDGIQRVALELGKDFVPAVIAWYYKGGKTIPLIRGAIFIKEDVPELIAAWRKSYRRWKEEEKRIRSDRSLSNWKKLIKGIMRLSEMRKEFEPIENKKKKGKTLDDDEVKEEEKLT</sequence>
<dbReference type="SMART" id="SM01030">
    <property type="entry name" value="BHD_1"/>
    <property type="match status" value="1"/>
</dbReference>
<dbReference type="Gene3D" id="3.90.260.10">
    <property type="entry name" value="Transglutaminase-like"/>
    <property type="match status" value="1"/>
</dbReference>
<gene>
    <name evidence="4" type="ORF">PFISCL1PPCAC_14942</name>
</gene>
<dbReference type="PANTHER" id="PTHR12135">
    <property type="entry name" value="DNA REPAIR PROTEIN XP-C / RAD4"/>
    <property type="match status" value="1"/>
</dbReference>
<evidence type="ECO:0000259" key="2">
    <source>
        <dbReference type="SMART" id="SM01030"/>
    </source>
</evidence>
<dbReference type="InterPro" id="IPR036985">
    <property type="entry name" value="Transglutaminase-like_sf"/>
</dbReference>
<feature type="non-terminal residue" evidence="4">
    <location>
        <position position="1"/>
    </location>
</feature>
<dbReference type="InterPro" id="IPR018328">
    <property type="entry name" value="Rad4_beta-hairpin_dom3"/>
</dbReference>
<feature type="domain" description="Rad4 beta-hairpin" evidence="3">
    <location>
        <begin position="647"/>
        <end position="721"/>
    </location>
</feature>
<dbReference type="InterPro" id="IPR038765">
    <property type="entry name" value="Papain-like_cys_pep_sf"/>
</dbReference>
<reference evidence="4" key="1">
    <citation type="submission" date="2023-10" db="EMBL/GenBank/DDBJ databases">
        <title>Genome assembly of Pristionchus species.</title>
        <authorList>
            <person name="Yoshida K."/>
            <person name="Sommer R.J."/>
        </authorList>
    </citation>
    <scope>NUCLEOTIDE SEQUENCE</scope>
    <source>
        <strain evidence="4">RS5133</strain>
    </source>
</reference>
<evidence type="ECO:0000313" key="5">
    <source>
        <dbReference type="Proteomes" id="UP001432322"/>
    </source>
</evidence>
<feature type="region of interest" description="Disordered" evidence="1">
    <location>
        <begin position="170"/>
        <end position="206"/>
    </location>
</feature>
<dbReference type="SMART" id="SM01032">
    <property type="entry name" value="BHD_3"/>
    <property type="match status" value="1"/>
</dbReference>
<comment type="caution">
    <text evidence="4">The sequence shown here is derived from an EMBL/GenBank/DDBJ whole genome shotgun (WGS) entry which is preliminary data.</text>
</comment>
<organism evidence="4 5">
    <name type="scientific">Pristionchus fissidentatus</name>
    <dbReference type="NCBI Taxonomy" id="1538716"/>
    <lineage>
        <taxon>Eukaryota</taxon>
        <taxon>Metazoa</taxon>
        <taxon>Ecdysozoa</taxon>
        <taxon>Nematoda</taxon>
        <taxon>Chromadorea</taxon>
        <taxon>Rhabditida</taxon>
        <taxon>Rhabditina</taxon>
        <taxon>Diplogasteromorpha</taxon>
        <taxon>Diplogasteroidea</taxon>
        <taxon>Neodiplogasteridae</taxon>
        <taxon>Pristionchus</taxon>
    </lineage>
</organism>
<dbReference type="EMBL" id="BTSY01000004">
    <property type="protein sequence ID" value="GMT23645.1"/>
    <property type="molecule type" value="Genomic_DNA"/>
</dbReference>
<dbReference type="Gene3D" id="2.20.20.110">
    <property type="entry name" value="Rad4, beta-hairpin domain BHD1"/>
    <property type="match status" value="1"/>
</dbReference>
<keyword evidence="5" id="KW-1185">Reference proteome</keyword>
<dbReference type="InterPro" id="IPR042488">
    <property type="entry name" value="Rad4_BHD3_sf"/>
</dbReference>
<dbReference type="GO" id="GO:0071942">
    <property type="term" value="C:XPC complex"/>
    <property type="evidence" value="ECO:0007669"/>
    <property type="project" value="TreeGrafter"/>
</dbReference>
<dbReference type="Pfam" id="PF03835">
    <property type="entry name" value="Rad4"/>
    <property type="match status" value="1"/>
</dbReference>
<dbReference type="GO" id="GO:0000111">
    <property type="term" value="C:nucleotide-excision repair factor 2 complex"/>
    <property type="evidence" value="ECO:0007669"/>
    <property type="project" value="TreeGrafter"/>
</dbReference>
<dbReference type="Pfam" id="PF10403">
    <property type="entry name" value="BHD_1"/>
    <property type="match status" value="1"/>
</dbReference>
<dbReference type="AlphaFoldDB" id="A0AAV5VVV6"/>
<dbReference type="InterPro" id="IPR018326">
    <property type="entry name" value="Rad4_beta-hairpin_dom1"/>
</dbReference>
<name>A0AAV5VVV6_9BILA</name>
<feature type="compositionally biased region" description="Acidic residues" evidence="1">
    <location>
        <begin position="180"/>
        <end position="204"/>
    </location>
</feature>
<dbReference type="InterPro" id="IPR018325">
    <property type="entry name" value="Rad4/PNGase_transGLS-fold"/>
</dbReference>
<feature type="compositionally biased region" description="Basic and acidic residues" evidence="1">
    <location>
        <begin position="170"/>
        <end position="179"/>
    </location>
</feature>